<reference evidence="1" key="1">
    <citation type="journal article" date="2023" name="Insect Mol. Biol.">
        <title>Genome sequencing provides insights into the evolution of gene families encoding plant cell wall-degrading enzymes in longhorned beetles.</title>
        <authorList>
            <person name="Shin N.R."/>
            <person name="Okamura Y."/>
            <person name="Kirsch R."/>
            <person name="Pauchet Y."/>
        </authorList>
    </citation>
    <scope>NUCLEOTIDE SEQUENCE</scope>
    <source>
        <strain evidence="1">AMC_N1</strain>
    </source>
</reference>
<proteinExistence type="predicted"/>
<comment type="caution">
    <text evidence="1">The sequence shown here is derived from an EMBL/GenBank/DDBJ whole genome shotgun (WGS) entry which is preliminary data.</text>
</comment>
<protein>
    <submittedName>
        <fullName evidence="1">Uncharacterized protein</fullName>
    </submittedName>
</protein>
<gene>
    <name evidence="1" type="ORF">NQ318_023658</name>
</gene>
<dbReference type="Proteomes" id="UP001162162">
    <property type="component" value="Unassembled WGS sequence"/>
</dbReference>
<evidence type="ECO:0000313" key="1">
    <source>
        <dbReference type="EMBL" id="KAJ8941692.1"/>
    </source>
</evidence>
<sequence>MTLVSDDTKVGELVGCKKSFNKKSYRHLLRGIILTMTMDLTRSVQGQVNFLHLRGEANKVRYHAKDSALTDKSLHDNFNKSRFAVLSEIKAGFDKQHTNILKIVSTMEDGDLEEEYKCLKETNEENHHVTLLSVENQTPSKNIISELIEKYSSLSKIQRILAYIL</sequence>
<accession>A0AAV8XS50</accession>
<name>A0AAV8XS50_9CUCU</name>
<dbReference type="EMBL" id="JAPWTK010000358">
    <property type="protein sequence ID" value="KAJ8941692.1"/>
    <property type="molecule type" value="Genomic_DNA"/>
</dbReference>
<organism evidence="1 2">
    <name type="scientific">Aromia moschata</name>
    <dbReference type="NCBI Taxonomy" id="1265417"/>
    <lineage>
        <taxon>Eukaryota</taxon>
        <taxon>Metazoa</taxon>
        <taxon>Ecdysozoa</taxon>
        <taxon>Arthropoda</taxon>
        <taxon>Hexapoda</taxon>
        <taxon>Insecta</taxon>
        <taxon>Pterygota</taxon>
        <taxon>Neoptera</taxon>
        <taxon>Endopterygota</taxon>
        <taxon>Coleoptera</taxon>
        <taxon>Polyphaga</taxon>
        <taxon>Cucujiformia</taxon>
        <taxon>Chrysomeloidea</taxon>
        <taxon>Cerambycidae</taxon>
        <taxon>Cerambycinae</taxon>
        <taxon>Callichromatini</taxon>
        <taxon>Aromia</taxon>
    </lineage>
</organism>
<keyword evidence="2" id="KW-1185">Reference proteome</keyword>
<evidence type="ECO:0000313" key="2">
    <source>
        <dbReference type="Proteomes" id="UP001162162"/>
    </source>
</evidence>
<dbReference type="AlphaFoldDB" id="A0AAV8XS50"/>